<protein>
    <submittedName>
        <fullName evidence="2">Uncharacterized protein</fullName>
    </submittedName>
</protein>
<proteinExistence type="predicted"/>
<comment type="caution">
    <text evidence="2">The sequence shown here is derived from an EMBL/GenBank/DDBJ whole genome shotgun (WGS) entry which is preliminary data.</text>
</comment>
<gene>
    <name evidence="2" type="ORF">CJ255_15125</name>
</gene>
<evidence type="ECO:0000313" key="3">
    <source>
        <dbReference type="Proteomes" id="UP000220527"/>
    </source>
</evidence>
<organism evidence="2 3">
    <name type="scientific">Candidatus Viridilinea mediisalina</name>
    <dbReference type="NCBI Taxonomy" id="2024553"/>
    <lineage>
        <taxon>Bacteria</taxon>
        <taxon>Bacillati</taxon>
        <taxon>Chloroflexota</taxon>
        <taxon>Chloroflexia</taxon>
        <taxon>Chloroflexales</taxon>
        <taxon>Chloroflexineae</taxon>
        <taxon>Oscillochloridaceae</taxon>
        <taxon>Candidatus Viridilinea</taxon>
    </lineage>
</organism>
<reference evidence="3" key="1">
    <citation type="submission" date="2017-08" db="EMBL/GenBank/DDBJ databases">
        <authorList>
            <person name="Grouzdev D.S."/>
            <person name="Gaisin V.A."/>
            <person name="Rysina M.S."/>
            <person name="Gorlenko V.M."/>
        </authorList>
    </citation>
    <scope>NUCLEOTIDE SEQUENCE [LARGE SCALE GENOMIC DNA]</scope>
    <source>
        <strain evidence="3">Kir15-3F</strain>
    </source>
</reference>
<evidence type="ECO:0000256" key="1">
    <source>
        <dbReference type="SAM" id="MobiDB-lite"/>
    </source>
</evidence>
<accession>A0A2A6RGR3</accession>
<evidence type="ECO:0000313" key="2">
    <source>
        <dbReference type="EMBL" id="PDW02212.1"/>
    </source>
</evidence>
<feature type="region of interest" description="Disordered" evidence="1">
    <location>
        <begin position="1"/>
        <end position="23"/>
    </location>
</feature>
<dbReference type="Proteomes" id="UP000220527">
    <property type="component" value="Unassembled WGS sequence"/>
</dbReference>
<keyword evidence="3" id="KW-1185">Reference proteome</keyword>
<name>A0A2A6RGR3_9CHLR</name>
<feature type="region of interest" description="Disordered" evidence="1">
    <location>
        <begin position="89"/>
        <end position="109"/>
    </location>
</feature>
<sequence>MQAQGQQPYAYTISHQNGAKDEEQITQLARSRHVEEQGQCKEEAEQYELGHKAFATEEQDVGIACISWFPILALLRHPHIHALLQERGAEEGPVPELPGFAEELEHVRR</sequence>
<dbReference type="EMBL" id="NQWI01000081">
    <property type="protein sequence ID" value="PDW02212.1"/>
    <property type="molecule type" value="Genomic_DNA"/>
</dbReference>
<dbReference type="AlphaFoldDB" id="A0A2A6RGR3"/>
<feature type="compositionally biased region" description="Polar residues" evidence="1">
    <location>
        <begin position="1"/>
        <end position="17"/>
    </location>
</feature>